<evidence type="ECO:0000256" key="1">
    <source>
        <dbReference type="SAM" id="Phobius"/>
    </source>
</evidence>
<organism evidence="3 4">
    <name type="scientific">Brevundimonas intermedia</name>
    <dbReference type="NCBI Taxonomy" id="74315"/>
    <lineage>
        <taxon>Bacteria</taxon>
        <taxon>Pseudomonadati</taxon>
        <taxon>Pseudomonadota</taxon>
        <taxon>Alphaproteobacteria</taxon>
        <taxon>Caulobacterales</taxon>
        <taxon>Caulobacteraceae</taxon>
        <taxon>Brevundimonas</taxon>
    </lineage>
</organism>
<keyword evidence="1" id="KW-1133">Transmembrane helix</keyword>
<dbReference type="Gene3D" id="2.60.120.1440">
    <property type="match status" value="1"/>
</dbReference>
<reference evidence="3" key="1">
    <citation type="journal article" date="2014" name="Int. J. Syst. Evol. Microbiol.">
        <title>Complete genome of a new Firmicutes species belonging to the dominant human colonic microbiota ('Ruminococcus bicirculans') reveals two chromosomes and a selective capacity to utilize plant glucans.</title>
        <authorList>
            <consortium name="NISC Comparative Sequencing Program"/>
            <person name="Wegmann U."/>
            <person name="Louis P."/>
            <person name="Goesmann A."/>
            <person name="Henrissat B."/>
            <person name="Duncan S.H."/>
            <person name="Flint H.J."/>
        </authorList>
    </citation>
    <scope>NUCLEOTIDE SEQUENCE</scope>
    <source>
        <strain evidence="3">VKM B-1499</strain>
    </source>
</reference>
<keyword evidence="1" id="KW-0472">Membrane</keyword>
<accession>A0ABQ5T4Z2</accession>
<dbReference type="Proteomes" id="UP001143509">
    <property type="component" value="Unassembled WGS sequence"/>
</dbReference>
<proteinExistence type="predicted"/>
<evidence type="ECO:0000313" key="3">
    <source>
        <dbReference type="EMBL" id="GLK47165.1"/>
    </source>
</evidence>
<reference evidence="3" key="2">
    <citation type="submission" date="2023-01" db="EMBL/GenBank/DDBJ databases">
        <authorList>
            <person name="Sun Q."/>
            <person name="Evtushenko L."/>
        </authorList>
    </citation>
    <scope>NUCLEOTIDE SEQUENCE</scope>
    <source>
        <strain evidence="3">VKM B-1499</strain>
    </source>
</reference>
<keyword evidence="4" id="KW-1185">Reference proteome</keyword>
<dbReference type="RefSeq" id="WP_271163555.1">
    <property type="nucleotide sequence ID" value="NZ_BSFD01000001.1"/>
</dbReference>
<dbReference type="EMBL" id="BSFD01000001">
    <property type="protein sequence ID" value="GLK47165.1"/>
    <property type="molecule type" value="Genomic_DNA"/>
</dbReference>
<feature type="domain" description="FecR protein" evidence="2">
    <location>
        <begin position="101"/>
        <end position="190"/>
    </location>
</feature>
<comment type="caution">
    <text evidence="3">The sequence shown here is derived from an EMBL/GenBank/DDBJ whole genome shotgun (WGS) entry which is preliminary data.</text>
</comment>
<dbReference type="PANTHER" id="PTHR30273">
    <property type="entry name" value="PERIPLASMIC SIGNAL SENSOR AND SIGMA FACTOR ACTIVATOR FECR-RELATED"/>
    <property type="match status" value="1"/>
</dbReference>
<dbReference type="PIRSF" id="PIRSF018266">
    <property type="entry name" value="FecR"/>
    <property type="match status" value="1"/>
</dbReference>
<protein>
    <submittedName>
        <fullName evidence="3">Transcriptional regulator</fullName>
    </submittedName>
</protein>
<feature type="transmembrane region" description="Helical" evidence="1">
    <location>
        <begin position="74"/>
        <end position="93"/>
    </location>
</feature>
<dbReference type="PANTHER" id="PTHR30273:SF2">
    <property type="entry name" value="PROTEIN FECR"/>
    <property type="match status" value="1"/>
</dbReference>
<dbReference type="InterPro" id="IPR012373">
    <property type="entry name" value="Ferrdict_sens_TM"/>
</dbReference>
<dbReference type="Pfam" id="PF04773">
    <property type="entry name" value="FecR"/>
    <property type="match status" value="1"/>
</dbReference>
<keyword evidence="1" id="KW-0812">Transmembrane</keyword>
<gene>
    <name evidence="3" type="ORF">GCM10017620_01380</name>
</gene>
<sequence>MVRTVIPFRPAPRDVEADAFVADRLKEEAGETGVTHADHGQVAEVWDALGQLDSADFKPGAARAEAGAQMNRRAWMIGGTLAAGVAIGGVFLWRQQPVIHETGVGERRTIRLSDGTEATLNTDSRIVARVNGDRREVVVEQGEVFFDVAHLDGAAFNVFSHEARIHVTGTRFNVRRHSSFTDVDLLEGSVDIGARSAVDAKGLSLAAGQAVRIDIHGQPTAPLSPARAAYIEDWRQGRISFDHTRLSEAVAEMNRYSQTPLLLDDQELGNLLIDGVFEAGDTAAFARALRDLRGVQIRREGPYWRLSSGTA</sequence>
<dbReference type="InterPro" id="IPR006860">
    <property type="entry name" value="FecR"/>
</dbReference>
<evidence type="ECO:0000313" key="4">
    <source>
        <dbReference type="Proteomes" id="UP001143509"/>
    </source>
</evidence>
<evidence type="ECO:0000259" key="2">
    <source>
        <dbReference type="Pfam" id="PF04773"/>
    </source>
</evidence>
<name>A0ABQ5T4Z2_9CAUL</name>